<keyword evidence="1" id="KW-1071">Ligand-gated ion channel</keyword>
<evidence type="ECO:0000313" key="6">
    <source>
        <dbReference type="Proteomes" id="UP001054902"/>
    </source>
</evidence>
<organism evidence="5 6">
    <name type="scientific">Chaetoceros tenuissimus</name>
    <dbReference type="NCBI Taxonomy" id="426638"/>
    <lineage>
        <taxon>Eukaryota</taxon>
        <taxon>Sar</taxon>
        <taxon>Stramenopiles</taxon>
        <taxon>Ochrophyta</taxon>
        <taxon>Bacillariophyta</taxon>
        <taxon>Coscinodiscophyceae</taxon>
        <taxon>Chaetocerotophycidae</taxon>
        <taxon>Chaetocerotales</taxon>
        <taxon>Chaetocerotaceae</taxon>
        <taxon>Chaetoceros</taxon>
    </lineage>
</organism>
<keyword evidence="1" id="KW-0406">Ion transport</keyword>
<dbReference type="PANTHER" id="PTHR45638">
    <property type="entry name" value="CYCLIC NUCLEOTIDE-GATED CATION CHANNEL SUBUNIT A"/>
    <property type="match status" value="1"/>
</dbReference>
<dbReference type="CDD" id="cd00038">
    <property type="entry name" value="CAP_ED"/>
    <property type="match status" value="2"/>
</dbReference>
<dbReference type="GO" id="GO:0044877">
    <property type="term" value="F:protein-containing complex binding"/>
    <property type="evidence" value="ECO:0007669"/>
    <property type="project" value="TreeGrafter"/>
</dbReference>
<evidence type="ECO:0000256" key="2">
    <source>
        <dbReference type="SAM" id="Phobius"/>
    </source>
</evidence>
<feature type="transmembrane region" description="Helical" evidence="2">
    <location>
        <begin position="562"/>
        <end position="584"/>
    </location>
</feature>
<keyword evidence="2" id="KW-1133">Transmembrane helix</keyword>
<evidence type="ECO:0000256" key="1">
    <source>
        <dbReference type="ARBA" id="ARBA00023286"/>
    </source>
</evidence>
<evidence type="ECO:0000256" key="3">
    <source>
        <dbReference type="SAM" id="SignalP"/>
    </source>
</evidence>
<dbReference type="InterPro" id="IPR050866">
    <property type="entry name" value="CNG_cation_channel"/>
</dbReference>
<feature type="domain" description="Cyclic nucleotide-binding" evidence="4">
    <location>
        <begin position="101"/>
        <end position="185"/>
    </location>
</feature>
<name>A0AAD3CRD7_9STRA</name>
<feature type="domain" description="Cyclic nucleotide-binding" evidence="4">
    <location>
        <begin position="225"/>
        <end position="320"/>
    </location>
</feature>
<dbReference type="SMART" id="SM00100">
    <property type="entry name" value="cNMP"/>
    <property type="match status" value="2"/>
</dbReference>
<keyword evidence="1" id="KW-0813">Transport</keyword>
<dbReference type="AlphaFoldDB" id="A0AAD3CRD7"/>
<dbReference type="PROSITE" id="PS50042">
    <property type="entry name" value="CNMP_BINDING_3"/>
    <property type="match status" value="2"/>
</dbReference>
<dbReference type="InterPro" id="IPR014710">
    <property type="entry name" value="RmlC-like_jellyroll"/>
</dbReference>
<dbReference type="Pfam" id="PF00027">
    <property type="entry name" value="cNMP_binding"/>
    <property type="match status" value="2"/>
</dbReference>
<reference evidence="5 6" key="1">
    <citation type="journal article" date="2021" name="Sci. Rep.">
        <title>The genome of the diatom Chaetoceros tenuissimus carries an ancient integrated fragment of an extant virus.</title>
        <authorList>
            <person name="Hongo Y."/>
            <person name="Kimura K."/>
            <person name="Takaki Y."/>
            <person name="Yoshida Y."/>
            <person name="Baba S."/>
            <person name="Kobayashi G."/>
            <person name="Nagasaki K."/>
            <person name="Hano T."/>
            <person name="Tomaru Y."/>
        </authorList>
    </citation>
    <scope>NUCLEOTIDE SEQUENCE [LARGE SCALE GENOMIC DNA]</scope>
    <source>
        <strain evidence="5 6">NIES-3715</strain>
    </source>
</reference>
<evidence type="ECO:0000259" key="4">
    <source>
        <dbReference type="PROSITE" id="PS50042"/>
    </source>
</evidence>
<gene>
    <name evidence="5" type="ORF">CTEN210_06267</name>
</gene>
<dbReference type="SUPFAM" id="SSF51206">
    <property type="entry name" value="cAMP-binding domain-like"/>
    <property type="match status" value="2"/>
</dbReference>
<feature type="chain" id="PRO_5042131237" description="Cyclic nucleotide-binding domain-containing protein" evidence="3">
    <location>
        <begin position="26"/>
        <end position="673"/>
    </location>
</feature>
<dbReference type="InterPro" id="IPR000595">
    <property type="entry name" value="cNMP-bd_dom"/>
</dbReference>
<keyword evidence="2" id="KW-0472">Membrane</keyword>
<evidence type="ECO:0000313" key="5">
    <source>
        <dbReference type="EMBL" id="GFH49791.1"/>
    </source>
</evidence>
<dbReference type="InterPro" id="IPR018490">
    <property type="entry name" value="cNMP-bd_dom_sf"/>
</dbReference>
<accession>A0AAD3CRD7</accession>
<comment type="caution">
    <text evidence="5">The sequence shown here is derived from an EMBL/GenBank/DDBJ whole genome shotgun (WGS) entry which is preliminary data.</text>
</comment>
<sequence>MFKMQHCATATLIFLVLSDMYYSNAFMYSSNQNILTAIKSKRILSATKNTSSNYLLRTPKLFMSAINTDSNSLEELLQKQKVVQLQESVLSDFSAYLPMVMKTQNYQKGSIVFKKGEKADGFYFVKDGLFQCIDSEGSVIQELKEGHFFGELGDFFHEANKERAFTVQSASENSSLYFVDIQDYQIMTKLKVGQDEELEIILKEEHSEYNDFLQKKKALNTFKSLNKILTPVELENIARTMEAVSFQDGDNIVEEGLYGEEMYFVADGKYRILNVESNLPNRKYFGELGMLVRTPRAETIQAAGKVTLFKLDRESVIGIIDETRLESASLSLPASEYSDASFFDKVKEINDYILVKNRPKKEPVSFHSILATSATAIYFLGLAEVFSPGFTPEGIPDLFDFSKIGLSLEATQISTLLFGIVGITGTFRLPPSTPLIRRHFFNVATLQVLATCMMQNSNMVAVKENQSYAIDLLTINPGSISFWVVMALSTNWTMRLIAEAMVANDKARSTIPLEGKAAPISIMAAFMGALLIVQIPACFLTLDQTAYNDIYVPFAKSHYETFVLSQCFVGTGSTSLYMLFATLLFEKKITQVQCTLLALPTFFPFISNLNWVPTEVLNENPETLAFANYNNQVFLELQVFQSLFVLFVMAAAYGYAQNVHLLESVKTTQAEGN</sequence>
<proteinExistence type="predicted"/>
<dbReference type="EMBL" id="BLLK01000038">
    <property type="protein sequence ID" value="GFH49791.1"/>
    <property type="molecule type" value="Genomic_DNA"/>
</dbReference>
<keyword evidence="6" id="KW-1185">Reference proteome</keyword>
<keyword evidence="2" id="KW-0812">Transmembrane</keyword>
<protein>
    <recommendedName>
        <fullName evidence="4">Cyclic nucleotide-binding domain-containing protein</fullName>
    </recommendedName>
</protein>
<dbReference type="Proteomes" id="UP001054902">
    <property type="component" value="Unassembled WGS sequence"/>
</dbReference>
<keyword evidence="1" id="KW-0407">Ion channel</keyword>
<dbReference type="PANTHER" id="PTHR45638:SF11">
    <property type="entry name" value="CYCLIC NUCLEOTIDE-GATED CATION CHANNEL SUBUNIT A"/>
    <property type="match status" value="1"/>
</dbReference>
<feature type="transmembrane region" description="Helical" evidence="2">
    <location>
        <begin position="633"/>
        <end position="656"/>
    </location>
</feature>
<keyword evidence="3" id="KW-0732">Signal</keyword>
<dbReference type="Gene3D" id="2.60.120.10">
    <property type="entry name" value="Jelly Rolls"/>
    <property type="match status" value="2"/>
</dbReference>
<feature type="signal peptide" evidence="3">
    <location>
        <begin position="1"/>
        <end position="25"/>
    </location>
</feature>
<feature type="transmembrane region" description="Helical" evidence="2">
    <location>
        <begin position="519"/>
        <end position="542"/>
    </location>
</feature>
<dbReference type="GO" id="GO:0005221">
    <property type="term" value="F:intracellularly cyclic nucleotide-activated monoatomic cation channel activity"/>
    <property type="evidence" value="ECO:0007669"/>
    <property type="project" value="InterPro"/>
</dbReference>